<evidence type="ECO:0000256" key="3">
    <source>
        <dbReference type="ARBA" id="ARBA00022475"/>
    </source>
</evidence>
<dbReference type="InterPro" id="IPR036945">
    <property type="entry name" value="DAGK_sf"/>
</dbReference>
<evidence type="ECO:0000256" key="9">
    <source>
        <dbReference type="ARBA" id="ARBA00022840"/>
    </source>
</evidence>
<accession>C0GEJ7</accession>
<dbReference type="eggNOG" id="COG0818">
    <property type="taxonomic scope" value="Bacteria"/>
</dbReference>
<dbReference type="GO" id="GO:0005524">
    <property type="term" value="F:ATP binding"/>
    <property type="evidence" value="ECO:0007669"/>
    <property type="project" value="UniProtKB-KW"/>
</dbReference>
<keyword evidence="5" id="KW-0808">Transferase</keyword>
<keyword evidence="6 19" id="KW-0812">Transmembrane</keyword>
<keyword evidence="21" id="KW-1185">Reference proteome</keyword>
<feature type="binding site" evidence="18">
    <location>
        <position position="74"/>
    </location>
    <ligand>
        <name>a divalent metal cation</name>
        <dbReference type="ChEBI" id="CHEBI:60240"/>
    </ligand>
</feature>
<dbReference type="GO" id="GO:0016301">
    <property type="term" value="F:kinase activity"/>
    <property type="evidence" value="ECO:0007669"/>
    <property type="project" value="UniProtKB-KW"/>
</dbReference>
<dbReference type="GO" id="GO:0005886">
    <property type="term" value="C:plasma membrane"/>
    <property type="evidence" value="ECO:0007669"/>
    <property type="project" value="UniProtKB-SubCell"/>
</dbReference>
<comment type="caution">
    <text evidence="20">The sequence shown here is derived from an EMBL/GenBank/DDBJ whole genome shotgun (WGS) entry which is preliminary data.</text>
</comment>
<evidence type="ECO:0000256" key="7">
    <source>
        <dbReference type="ARBA" id="ARBA00022741"/>
    </source>
</evidence>
<keyword evidence="13" id="KW-0594">Phospholipid biosynthesis</keyword>
<dbReference type="PROSITE" id="PS01069">
    <property type="entry name" value="DAGK_PROKAR"/>
    <property type="match status" value="1"/>
</dbReference>
<dbReference type="PANTHER" id="PTHR34299:SF1">
    <property type="entry name" value="DIACYLGLYCEROL KINASE"/>
    <property type="match status" value="1"/>
</dbReference>
<feature type="binding site" evidence="16">
    <location>
        <position position="67"/>
    </location>
    <ligand>
        <name>substrate</name>
    </ligand>
</feature>
<evidence type="ECO:0000313" key="20">
    <source>
        <dbReference type="EMBL" id="EEG78029.1"/>
    </source>
</evidence>
<name>C0GEJ7_DETAL</name>
<dbReference type="Gene3D" id="1.10.287.3610">
    <property type="match status" value="1"/>
</dbReference>
<evidence type="ECO:0000256" key="10">
    <source>
        <dbReference type="ARBA" id="ARBA00022989"/>
    </source>
</evidence>
<dbReference type="Pfam" id="PF01219">
    <property type="entry name" value="DAGK_prokar"/>
    <property type="match status" value="1"/>
</dbReference>
<dbReference type="STRING" id="555088.DealDRAFT_0906"/>
<feature type="transmembrane region" description="Helical" evidence="19">
    <location>
        <begin position="94"/>
        <end position="115"/>
    </location>
</feature>
<evidence type="ECO:0000256" key="4">
    <source>
        <dbReference type="ARBA" id="ARBA00022516"/>
    </source>
</evidence>
<evidence type="ECO:0000256" key="2">
    <source>
        <dbReference type="ARBA" id="ARBA00005967"/>
    </source>
</evidence>
<evidence type="ECO:0000256" key="11">
    <source>
        <dbReference type="ARBA" id="ARBA00023098"/>
    </source>
</evidence>
<feature type="transmembrane region" description="Helical" evidence="19">
    <location>
        <begin position="31"/>
        <end position="48"/>
    </location>
</feature>
<dbReference type="InterPro" id="IPR000829">
    <property type="entry name" value="DAGK"/>
</dbReference>
<dbReference type="GO" id="GO:0008654">
    <property type="term" value="P:phospholipid biosynthetic process"/>
    <property type="evidence" value="ECO:0007669"/>
    <property type="project" value="UniProtKB-KW"/>
</dbReference>
<gene>
    <name evidence="20" type="ORF">DealDRAFT_0906</name>
</gene>
<evidence type="ECO:0000256" key="1">
    <source>
        <dbReference type="ARBA" id="ARBA00004651"/>
    </source>
</evidence>
<dbReference type="GO" id="GO:0046872">
    <property type="term" value="F:metal ion binding"/>
    <property type="evidence" value="ECO:0007669"/>
    <property type="project" value="UniProtKB-KW"/>
</dbReference>
<sequence>MSFKTKDMRDSFRCALSGLGDAWRSERNMRIHTLAACIAVVAGLWLGLERLEWLFLFSAVFLVTTMEMLNTALERVVDLFTRDYHPLARLAKNAAAGAALLAAFYALTVALLIFVPKLMERFNFF</sequence>
<feature type="active site" description="Proton acceptor" evidence="15">
    <location>
        <position position="67"/>
    </location>
</feature>
<dbReference type="CDD" id="cd14265">
    <property type="entry name" value="UDPK_IM_like"/>
    <property type="match status" value="1"/>
</dbReference>
<feature type="transmembrane region" description="Helical" evidence="19">
    <location>
        <begin position="54"/>
        <end position="73"/>
    </location>
</feature>
<evidence type="ECO:0000256" key="13">
    <source>
        <dbReference type="ARBA" id="ARBA00023209"/>
    </source>
</evidence>
<keyword evidence="11" id="KW-0443">Lipid metabolism</keyword>
<reference evidence="20 21" key="1">
    <citation type="submission" date="2009-02" db="EMBL/GenBank/DDBJ databases">
        <title>Sequencing of the draft genome and assembly of Dethiobacter alkaliphilus AHT 1.</title>
        <authorList>
            <consortium name="US DOE Joint Genome Institute (JGI-PGF)"/>
            <person name="Lucas S."/>
            <person name="Copeland A."/>
            <person name="Lapidus A."/>
            <person name="Glavina del Rio T."/>
            <person name="Dalin E."/>
            <person name="Tice H."/>
            <person name="Bruce D."/>
            <person name="Goodwin L."/>
            <person name="Pitluck S."/>
            <person name="Larimer F."/>
            <person name="Land M.L."/>
            <person name="Hauser L."/>
            <person name="Muyzer G."/>
        </authorList>
    </citation>
    <scope>NUCLEOTIDE SEQUENCE [LARGE SCALE GENOMIC DNA]</scope>
    <source>
        <strain evidence="20 21">AHT 1</strain>
    </source>
</reference>
<evidence type="ECO:0000256" key="12">
    <source>
        <dbReference type="ARBA" id="ARBA00023136"/>
    </source>
</evidence>
<keyword evidence="9 17" id="KW-0067">ATP-binding</keyword>
<dbReference type="PANTHER" id="PTHR34299">
    <property type="entry name" value="DIACYLGLYCEROL KINASE"/>
    <property type="match status" value="1"/>
</dbReference>
<keyword evidence="8 20" id="KW-0418">Kinase</keyword>
<evidence type="ECO:0000256" key="18">
    <source>
        <dbReference type="PIRSR" id="PIRSR600829-4"/>
    </source>
</evidence>
<dbReference type="EMBL" id="ACJM01000004">
    <property type="protein sequence ID" value="EEG78029.1"/>
    <property type="molecule type" value="Genomic_DNA"/>
</dbReference>
<evidence type="ECO:0000313" key="21">
    <source>
        <dbReference type="Proteomes" id="UP000006443"/>
    </source>
</evidence>
<evidence type="ECO:0000256" key="16">
    <source>
        <dbReference type="PIRSR" id="PIRSR600829-2"/>
    </source>
</evidence>
<keyword evidence="10 19" id="KW-1133">Transmembrane helix</keyword>
<protein>
    <submittedName>
        <fullName evidence="20">Diacylglycerol kinase</fullName>
    </submittedName>
</protein>
<dbReference type="RefSeq" id="WP_008515286.1">
    <property type="nucleotide sequence ID" value="NZ_ACJM01000004.1"/>
</dbReference>
<keyword evidence="7 17" id="KW-0547">Nucleotide-binding</keyword>
<feature type="binding site" evidence="17">
    <location>
        <position position="26"/>
    </location>
    <ligand>
        <name>ATP</name>
        <dbReference type="ChEBI" id="CHEBI:30616"/>
    </ligand>
</feature>
<feature type="binding site" evidence="18">
    <location>
        <position position="26"/>
    </location>
    <ligand>
        <name>a divalent metal cation</name>
        <dbReference type="ChEBI" id="CHEBI:60240"/>
    </ligand>
</feature>
<evidence type="ECO:0000256" key="15">
    <source>
        <dbReference type="PIRSR" id="PIRSR600829-1"/>
    </source>
</evidence>
<evidence type="ECO:0000256" key="6">
    <source>
        <dbReference type="ARBA" id="ARBA00022692"/>
    </source>
</evidence>
<keyword evidence="18" id="KW-0479">Metal-binding</keyword>
<evidence type="ECO:0000256" key="8">
    <source>
        <dbReference type="ARBA" id="ARBA00022777"/>
    </source>
</evidence>
<keyword evidence="3" id="KW-1003">Cell membrane</keyword>
<feature type="binding site" evidence="17">
    <location>
        <position position="74"/>
    </location>
    <ligand>
        <name>ATP</name>
        <dbReference type="ChEBI" id="CHEBI:30616"/>
    </ligand>
</feature>
<dbReference type="InterPro" id="IPR033717">
    <property type="entry name" value="UDPK"/>
</dbReference>
<dbReference type="Proteomes" id="UP000006443">
    <property type="component" value="Unassembled WGS sequence"/>
</dbReference>
<evidence type="ECO:0000256" key="19">
    <source>
        <dbReference type="SAM" id="Phobius"/>
    </source>
</evidence>
<evidence type="ECO:0000256" key="14">
    <source>
        <dbReference type="ARBA" id="ARBA00023264"/>
    </source>
</evidence>
<keyword evidence="18" id="KW-0460">Magnesium</keyword>
<keyword evidence="4" id="KW-0444">Lipid biosynthesis</keyword>
<evidence type="ECO:0000256" key="17">
    <source>
        <dbReference type="PIRSR" id="PIRSR600829-3"/>
    </source>
</evidence>
<proteinExistence type="inferred from homology"/>
<keyword evidence="12 19" id="KW-0472">Membrane</keyword>
<comment type="cofactor">
    <cofactor evidence="18">
        <name>Mg(2+)</name>
        <dbReference type="ChEBI" id="CHEBI:18420"/>
    </cofactor>
    <text evidence="18">Mn(2+), Zn(2+), Cd(2+) and Co(2+) support activity to lesser extents.</text>
</comment>
<keyword evidence="14" id="KW-1208">Phospholipid metabolism</keyword>
<organism evidence="20 21">
    <name type="scientific">Dethiobacter alkaliphilus AHT 1</name>
    <dbReference type="NCBI Taxonomy" id="555088"/>
    <lineage>
        <taxon>Bacteria</taxon>
        <taxon>Bacillati</taxon>
        <taxon>Bacillota</taxon>
        <taxon>Dethiobacteria</taxon>
        <taxon>Dethiobacterales</taxon>
        <taxon>Dethiobacteraceae</taxon>
        <taxon>Dethiobacter</taxon>
    </lineage>
</organism>
<evidence type="ECO:0000256" key="5">
    <source>
        <dbReference type="ARBA" id="ARBA00022679"/>
    </source>
</evidence>
<dbReference type="AlphaFoldDB" id="C0GEJ7"/>
<comment type="similarity">
    <text evidence="2">Belongs to the bacterial diacylglycerol kinase family.</text>
</comment>
<comment type="subcellular location">
    <subcellularLocation>
        <location evidence="1">Cell membrane</location>
        <topology evidence="1">Multi-pass membrane protein</topology>
    </subcellularLocation>
</comment>